<organism evidence="1 2">
    <name type="scientific">Catharanthus roseus</name>
    <name type="common">Madagascar periwinkle</name>
    <name type="synonym">Vinca rosea</name>
    <dbReference type="NCBI Taxonomy" id="4058"/>
    <lineage>
        <taxon>Eukaryota</taxon>
        <taxon>Viridiplantae</taxon>
        <taxon>Streptophyta</taxon>
        <taxon>Embryophyta</taxon>
        <taxon>Tracheophyta</taxon>
        <taxon>Spermatophyta</taxon>
        <taxon>Magnoliopsida</taxon>
        <taxon>eudicotyledons</taxon>
        <taxon>Gunneridae</taxon>
        <taxon>Pentapetalae</taxon>
        <taxon>asterids</taxon>
        <taxon>lamiids</taxon>
        <taxon>Gentianales</taxon>
        <taxon>Apocynaceae</taxon>
        <taxon>Rauvolfioideae</taxon>
        <taxon>Vinceae</taxon>
        <taxon>Catharanthinae</taxon>
        <taxon>Catharanthus</taxon>
    </lineage>
</organism>
<accession>A0ACB9ZRK6</accession>
<evidence type="ECO:0000313" key="2">
    <source>
        <dbReference type="Proteomes" id="UP001060085"/>
    </source>
</evidence>
<gene>
    <name evidence="1" type="ORF">M9H77_35441</name>
</gene>
<name>A0ACB9ZRK6_CATRO</name>
<dbReference type="Proteomes" id="UP001060085">
    <property type="component" value="Linkage Group LG08"/>
</dbReference>
<evidence type="ECO:0000313" key="1">
    <source>
        <dbReference type="EMBL" id="KAI5649436.1"/>
    </source>
</evidence>
<comment type="caution">
    <text evidence="1">The sequence shown here is derived from an EMBL/GenBank/DDBJ whole genome shotgun (WGS) entry which is preliminary data.</text>
</comment>
<protein>
    <submittedName>
        <fullName evidence="1">Uncharacterized protein</fullName>
    </submittedName>
</protein>
<keyword evidence="2" id="KW-1185">Reference proteome</keyword>
<proteinExistence type="predicted"/>
<sequence>MIVALLLFCFWFCTAVTIVVIGAYKRERERDLLASRLRDPLAVVSFLSPAPQLGSWTLAAVRCLHWLSITASTIGSDSAAAVFQFCLPGLDRRLRRKREDYSL</sequence>
<reference evidence="2" key="1">
    <citation type="journal article" date="2023" name="Nat. Plants">
        <title>Single-cell RNA sequencing provides a high-resolution roadmap for understanding the multicellular compartmentation of specialized metabolism.</title>
        <authorList>
            <person name="Sun S."/>
            <person name="Shen X."/>
            <person name="Li Y."/>
            <person name="Li Y."/>
            <person name="Wang S."/>
            <person name="Li R."/>
            <person name="Zhang H."/>
            <person name="Shen G."/>
            <person name="Guo B."/>
            <person name="Wei J."/>
            <person name="Xu J."/>
            <person name="St-Pierre B."/>
            <person name="Chen S."/>
            <person name="Sun C."/>
        </authorList>
    </citation>
    <scope>NUCLEOTIDE SEQUENCE [LARGE SCALE GENOMIC DNA]</scope>
</reference>
<dbReference type="EMBL" id="CM044708">
    <property type="protein sequence ID" value="KAI5649436.1"/>
    <property type="molecule type" value="Genomic_DNA"/>
</dbReference>